<dbReference type="Pfam" id="PF10937">
    <property type="entry name" value="Kgd4-YMR31"/>
    <property type="match status" value="1"/>
</dbReference>
<feature type="compositionally biased region" description="Low complexity" evidence="4">
    <location>
        <begin position="32"/>
        <end position="51"/>
    </location>
</feature>
<evidence type="ECO:0000313" key="6">
    <source>
        <dbReference type="Proteomes" id="UP001153292"/>
    </source>
</evidence>
<name>A0ABN8ARI4_CHISP</name>
<accession>A0ABN8ARI4</accession>
<evidence type="ECO:0000256" key="2">
    <source>
        <dbReference type="ARBA" id="ARBA00023128"/>
    </source>
</evidence>
<reference evidence="5" key="1">
    <citation type="submission" date="2021-12" db="EMBL/GenBank/DDBJ databases">
        <authorList>
            <person name="King R."/>
        </authorList>
    </citation>
    <scope>NUCLEOTIDE SEQUENCE</scope>
</reference>
<keyword evidence="6" id="KW-1185">Reference proteome</keyword>
<sequence>MVRITAVLARVPMIKFRKGGAEGSGAGPMTSPKPTQSAAQPQPQQSQSAAAMSTGVISDIDLPARYRRQPMSQEEIDHINGGGIRDPTKLPGTKPPSALAVIRVPRGVLVETGKKEKHVMCLNIVLQKTRI</sequence>
<evidence type="ECO:0000313" key="5">
    <source>
        <dbReference type="EMBL" id="CAH0398291.1"/>
    </source>
</evidence>
<dbReference type="EMBL" id="OU963904">
    <property type="protein sequence ID" value="CAH0398291.1"/>
    <property type="molecule type" value="Genomic_DNA"/>
</dbReference>
<comment type="subcellular location">
    <subcellularLocation>
        <location evidence="1">Mitochondrion</location>
    </subcellularLocation>
</comment>
<dbReference type="Proteomes" id="UP001153292">
    <property type="component" value="Chromosome 11"/>
</dbReference>
<feature type="region of interest" description="Disordered" evidence="4">
    <location>
        <begin position="18"/>
        <end position="52"/>
    </location>
</feature>
<organism evidence="5 6">
    <name type="scientific">Chilo suppressalis</name>
    <name type="common">Asiatic rice borer moth</name>
    <dbReference type="NCBI Taxonomy" id="168631"/>
    <lineage>
        <taxon>Eukaryota</taxon>
        <taxon>Metazoa</taxon>
        <taxon>Ecdysozoa</taxon>
        <taxon>Arthropoda</taxon>
        <taxon>Hexapoda</taxon>
        <taxon>Insecta</taxon>
        <taxon>Pterygota</taxon>
        <taxon>Neoptera</taxon>
        <taxon>Endopterygota</taxon>
        <taxon>Lepidoptera</taxon>
        <taxon>Glossata</taxon>
        <taxon>Ditrysia</taxon>
        <taxon>Pyraloidea</taxon>
        <taxon>Crambidae</taxon>
        <taxon>Crambinae</taxon>
        <taxon>Chilo</taxon>
    </lineage>
</organism>
<dbReference type="InterPro" id="IPR020373">
    <property type="entry name" value="Kgd4/YMR-31"/>
</dbReference>
<gene>
    <name evidence="5" type="ORF">CHILSU_LOCUS1409</name>
</gene>
<feature type="region of interest" description="Disordered" evidence="4">
    <location>
        <begin position="75"/>
        <end position="96"/>
    </location>
</feature>
<keyword evidence="2" id="KW-0496">Mitochondrion</keyword>
<evidence type="ECO:0000256" key="3">
    <source>
        <dbReference type="ARBA" id="ARBA00043970"/>
    </source>
</evidence>
<proteinExistence type="inferred from homology"/>
<protein>
    <recommendedName>
        <fullName evidence="7">Zasp-like motif domain-containing protein</fullName>
    </recommendedName>
</protein>
<evidence type="ECO:0000256" key="1">
    <source>
        <dbReference type="ARBA" id="ARBA00004173"/>
    </source>
</evidence>
<comment type="similarity">
    <text evidence="3">Belongs to the alpha-ketoglutarate dehydrogenase component 4 family.</text>
</comment>
<evidence type="ECO:0000256" key="4">
    <source>
        <dbReference type="SAM" id="MobiDB-lite"/>
    </source>
</evidence>
<evidence type="ECO:0008006" key="7">
    <source>
        <dbReference type="Google" id="ProtNLM"/>
    </source>
</evidence>